<keyword evidence="1" id="KW-0732">Signal</keyword>
<protein>
    <recommendedName>
        <fullName evidence="4">Lipoprotein</fullName>
    </recommendedName>
</protein>
<proteinExistence type="predicted"/>
<dbReference type="AlphaFoldDB" id="A0A4Z1A7Y1"/>
<reference evidence="2" key="1">
    <citation type="journal article" date="2019" name="PLoS Negl. Trop. Dis.">
        <title>Revisiting the worldwide diversity of Leptospira species in the environment.</title>
        <authorList>
            <person name="Vincent A.T."/>
            <person name="Schiettekatte O."/>
            <person name="Bourhy P."/>
            <person name="Veyrier F.J."/>
            <person name="Picardeau M."/>
        </authorList>
    </citation>
    <scope>NUCLEOTIDE SEQUENCE [LARGE SCALE GENOMIC DNA]</scope>
    <source>
        <strain evidence="2">201702422</strain>
    </source>
</reference>
<name>A0A4Z1A7Y1_9LEPT</name>
<keyword evidence="3" id="KW-1185">Reference proteome</keyword>
<feature type="chain" id="PRO_5043205064" description="Lipoprotein" evidence="1">
    <location>
        <begin position="21"/>
        <end position="180"/>
    </location>
</feature>
<evidence type="ECO:0000256" key="1">
    <source>
        <dbReference type="SAM" id="SignalP"/>
    </source>
</evidence>
<evidence type="ECO:0008006" key="4">
    <source>
        <dbReference type="Google" id="ProtNLM"/>
    </source>
</evidence>
<accession>A0A4Z1A7Y1</accession>
<evidence type="ECO:0000313" key="3">
    <source>
        <dbReference type="Proteomes" id="UP000298263"/>
    </source>
</evidence>
<evidence type="ECO:0000313" key="2">
    <source>
        <dbReference type="EMBL" id="TGL90782.1"/>
    </source>
</evidence>
<dbReference type="EMBL" id="RQGP01000022">
    <property type="protein sequence ID" value="TGL90782.1"/>
    <property type="molecule type" value="Genomic_DNA"/>
</dbReference>
<feature type="signal peptide" evidence="1">
    <location>
        <begin position="1"/>
        <end position="20"/>
    </location>
</feature>
<sequence>MKRRYLISFFLMIICLFQCSGNTLDLNKKEKSNQDDTTLFLGAIGFAVSRGCLVNLPTGESYSAPNMTLTTEKLYLGFRTQPAISTITVSLKANQIVHITSTNTPLNATYFGYFKAPRCPIDSSLSKVYPINTVPFHIVENTANSIKVYSDVDGDYVLYIELDFYDKTITYKNDIYAKKE</sequence>
<dbReference type="Proteomes" id="UP000298263">
    <property type="component" value="Unassembled WGS sequence"/>
</dbReference>
<gene>
    <name evidence="2" type="ORF">EHQ69_12760</name>
</gene>
<comment type="caution">
    <text evidence="2">The sequence shown here is derived from an EMBL/GenBank/DDBJ whole genome shotgun (WGS) entry which is preliminary data.</text>
</comment>
<organism evidence="2 3">
    <name type="scientific">Leptospira congkakensis</name>
    <dbReference type="NCBI Taxonomy" id="2484932"/>
    <lineage>
        <taxon>Bacteria</taxon>
        <taxon>Pseudomonadati</taxon>
        <taxon>Spirochaetota</taxon>
        <taxon>Spirochaetia</taxon>
        <taxon>Leptospirales</taxon>
        <taxon>Leptospiraceae</taxon>
        <taxon>Leptospira</taxon>
    </lineage>
</organism>
<dbReference type="RefSeq" id="WP_135583916.1">
    <property type="nucleotide sequence ID" value="NZ_RQGO01000005.1"/>
</dbReference>